<dbReference type="AlphaFoldDB" id="E6MYG5"/>
<proteinExistence type="predicted"/>
<name>E6MYG5_NEIMH</name>
<dbReference type="Proteomes" id="UP000032707">
    <property type="component" value="Unassembled WGS sequence"/>
</dbReference>
<evidence type="ECO:0000313" key="2">
    <source>
        <dbReference type="Proteomes" id="UP000032707"/>
    </source>
</evidence>
<sequence>MVFQHLRESFSLSQGEATPYWFLLIHYSIDKHIIFNIFNWIIVYLSKDNCLFLTNK</sequence>
<organism evidence="1 2">
    <name type="scientific">Neisseria meningitidis serogroup B / serotype 15 (strain H44/76)</name>
    <dbReference type="NCBI Taxonomy" id="909420"/>
    <lineage>
        <taxon>Bacteria</taxon>
        <taxon>Pseudomonadati</taxon>
        <taxon>Pseudomonadota</taxon>
        <taxon>Betaproteobacteria</taxon>
        <taxon>Neisseriales</taxon>
        <taxon>Neisseriaceae</taxon>
        <taxon>Neisseria</taxon>
    </lineage>
</organism>
<dbReference type="PATRIC" id="fig|909420.4.peg.1816"/>
<dbReference type="EMBL" id="AEQZ01000037">
    <property type="protein sequence ID" value="EFV63386.1"/>
    <property type="molecule type" value="Genomic_DNA"/>
</dbReference>
<reference evidence="1 2" key="1">
    <citation type="journal article" date="2011" name="J. Bacteriol.">
        <title>Genome sequence of Neisseria meningitidis serogroup B strain H44/76.</title>
        <authorList>
            <person name="Piet J.R."/>
            <person name="Huis In 't Veld R.A."/>
            <person name="van Schaik B.D."/>
            <person name="van Kampen A.H."/>
            <person name="Baas F."/>
            <person name="van de Beek D."/>
            <person name="Pannekoek Y."/>
            <person name="van der Ende A."/>
        </authorList>
    </citation>
    <scope>NUCLEOTIDE SEQUENCE [LARGE SCALE GENOMIC DNA]</scope>
    <source>
        <strain evidence="1 2">H44/76</strain>
    </source>
</reference>
<comment type="caution">
    <text evidence="1">The sequence shown here is derived from an EMBL/GenBank/DDBJ whole genome shotgun (WGS) entry which is preliminary data.</text>
</comment>
<accession>E6MYG5</accession>
<protein>
    <submittedName>
        <fullName evidence="1">Uncharacterized protein</fullName>
    </submittedName>
</protein>
<evidence type="ECO:0000313" key="1">
    <source>
        <dbReference type="EMBL" id="EFV63386.1"/>
    </source>
</evidence>
<gene>
    <name evidence="1" type="ORF">NMH_1549</name>
</gene>